<keyword evidence="7 8" id="KW-0066">ATP synthesis</keyword>
<dbReference type="PANTHER" id="PTHR11910">
    <property type="entry name" value="ATP SYNTHASE DELTA CHAIN"/>
    <property type="match status" value="1"/>
</dbReference>
<evidence type="ECO:0000256" key="3">
    <source>
        <dbReference type="ARBA" id="ARBA00022448"/>
    </source>
</evidence>
<evidence type="ECO:0000256" key="6">
    <source>
        <dbReference type="ARBA" id="ARBA00023136"/>
    </source>
</evidence>
<sequence length="184" mass="20567">MSNKNIKDKIAVPYAEALVDIAQSNNLLSETSNDLSSLSTILYESQDLQIFLSSPLINISVKKELLKNLFRDQLQDFVINFLLVLADRRRINLIKTIIEKYLELTYKLESVVIAEVSSAVELSMAQQENVVDKIKLLTKSSNVKLIINKQPHLIGGFIIKIGSKVIDASLAGKLARMSMYLNAS</sequence>
<comment type="similarity">
    <text evidence="2 8">Belongs to the ATPase delta chain family.</text>
</comment>
<comment type="subcellular location">
    <subcellularLocation>
        <location evidence="1">Membrane</location>
    </subcellularLocation>
    <subcellularLocation>
        <location evidence="8">Plastid</location>
        <location evidence="8">Chloroplast thylakoid membrane</location>
        <topology evidence="8">Peripheral membrane protein</topology>
    </subcellularLocation>
</comment>
<gene>
    <name evidence="8 9" type="primary">atpD</name>
</gene>
<evidence type="ECO:0000256" key="7">
    <source>
        <dbReference type="ARBA" id="ARBA00023310"/>
    </source>
</evidence>
<keyword evidence="9" id="KW-0150">Chloroplast</keyword>
<reference evidence="9" key="1">
    <citation type="journal article" date="2017" name="J. Phycol.">
        <title>Analysis of chloroplast genomes and a supermatrix inform reclassification of the Rhodomelaceae (Rhodophyta).</title>
        <authorList>
            <person name="Diaz-Tapia P."/>
            <person name="Maggs C.A."/>
            <person name="West J.A."/>
            <person name="Verbruggen H."/>
        </authorList>
    </citation>
    <scope>NUCLEOTIDE SEQUENCE</scope>
    <source>
        <strain evidence="9">PD1540</strain>
    </source>
</reference>
<evidence type="ECO:0000256" key="2">
    <source>
        <dbReference type="ARBA" id="ARBA00007046"/>
    </source>
</evidence>
<dbReference type="NCBIfam" id="TIGR01145">
    <property type="entry name" value="ATP_synt_delta"/>
    <property type="match status" value="1"/>
</dbReference>
<evidence type="ECO:0000256" key="4">
    <source>
        <dbReference type="ARBA" id="ARBA00022781"/>
    </source>
</evidence>
<dbReference type="EMBL" id="MF101449">
    <property type="protein sequence ID" value="ARW67859.1"/>
    <property type="molecule type" value="Genomic_DNA"/>
</dbReference>
<dbReference type="GO" id="GO:0009535">
    <property type="term" value="C:chloroplast thylakoid membrane"/>
    <property type="evidence" value="ECO:0007669"/>
    <property type="project" value="UniProtKB-SubCell"/>
</dbReference>
<evidence type="ECO:0000313" key="9">
    <source>
        <dbReference type="EMBL" id="ARW67859.1"/>
    </source>
</evidence>
<keyword evidence="5 8" id="KW-0406">Ion transport</keyword>
<dbReference type="PRINTS" id="PR00125">
    <property type="entry name" value="ATPASEDELTA"/>
</dbReference>
<dbReference type="Pfam" id="PF00213">
    <property type="entry name" value="OSCP"/>
    <property type="match status" value="1"/>
</dbReference>
<comment type="subunit">
    <text evidence="8">F-type ATPases have 2 components, F(1) - the catalytic core - and F(0) - the membrane proton channel. F(1) has five subunits: alpha(3), beta(3), gamma(1), delta(1), epsilon(1). CF(0) has four main subunits: a(1), b(1), b'(1) and c(10-14). The alpha and beta chains form an alternating ring which encloses part of the gamma chain. F(1) is attached to F(0) by a central stalk formed by the gamma and epsilon chains, while a peripheral stalk is formed by the delta, b and b' chains.</text>
</comment>
<proteinExistence type="inferred from homology"/>
<evidence type="ECO:0000256" key="8">
    <source>
        <dbReference type="HAMAP-Rule" id="MF_01416"/>
    </source>
</evidence>
<geneLocation type="chloroplast" evidence="9"/>
<dbReference type="GO" id="GO:0045259">
    <property type="term" value="C:proton-transporting ATP synthase complex"/>
    <property type="evidence" value="ECO:0007669"/>
    <property type="project" value="UniProtKB-KW"/>
</dbReference>
<keyword evidence="3 8" id="KW-0813">Transport</keyword>
<comment type="function">
    <text evidence="8">This protein is part of the stalk that links CF(0) to CF(1). It either transmits conformational changes from CF(0) to CF(1) or is implicated in proton conduction.</text>
</comment>
<protein>
    <recommendedName>
        <fullName evidence="8">ATP synthase subunit delta, chloroplastic</fullName>
    </recommendedName>
    <alternativeName>
        <fullName evidence="8">ATP synthase F(1) sector subunit delta</fullName>
    </alternativeName>
    <alternativeName>
        <fullName evidence="8">F-type ATPase subunit delta</fullName>
    </alternativeName>
</protein>
<name>A0A1Z1MPS1_KUECA</name>
<dbReference type="Gene3D" id="1.10.520.20">
    <property type="entry name" value="N-terminal domain of the delta subunit of the F1F0-ATP synthase"/>
    <property type="match status" value="1"/>
</dbReference>
<keyword evidence="8" id="KW-0793">Thylakoid</keyword>
<keyword evidence="6 8" id="KW-0472">Membrane</keyword>
<keyword evidence="4 8" id="KW-0375">Hydrogen ion transport</keyword>
<keyword evidence="8" id="KW-0139">CF(1)</keyword>
<dbReference type="GO" id="GO:0046933">
    <property type="term" value="F:proton-transporting ATP synthase activity, rotational mechanism"/>
    <property type="evidence" value="ECO:0007669"/>
    <property type="project" value="UniProtKB-UniRule"/>
</dbReference>
<comment type="function">
    <text evidence="8">F(1)F(0) ATP synthase produces ATP from ADP in the presence of a proton or sodium gradient. F-type ATPases consist of two structural domains, F(1) containing the extramembraneous catalytic core and F(0) containing the membrane proton channel, linked together by a central stalk and a peripheral stalk. During catalysis, ATP synthesis in the catalytic domain of F(1) is coupled via a rotary mechanism of the central stalk subunits to proton translocation.</text>
</comment>
<dbReference type="HAMAP" id="MF_01416">
    <property type="entry name" value="ATP_synth_delta_bact"/>
    <property type="match status" value="1"/>
</dbReference>
<dbReference type="GeneID" id="33361245"/>
<organism evidence="9">
    <name type="scientific">Kuetzingia canaliculata</name>
    <name type="common">Red alga</name>
    <name type="synonym">Rytiphlaea canaliculata</name>
    <dbReference type="NCBI Taxonomy" id="228262"/>
    <lineage>
        <taxon>Eukaryota</taxon>
        <taxon>Rhodophyta</taxon>
        <taxon>Florideophyceae</taxon>
        <taxon>Rhodymeniophycidae</taxon>
        <taxon>Ceramiales</taxon>
        <taxon>Rhodomelaceae</taxon>
        <taxon>Amansieae</taxon>
        <taxon>Kuetzingia</taxon>
    </lineage>
</organism>
<dbReference type="SUPFAM" id="SSF47928">
    <property type="entry name" value="N-terminal domain of the delta subunit of the F1F0-ATP synthase"/>
    <property type="match status" value="1"/>
</dbReference>
<dbReference type="RefSeq" id="YP_009398673.1">
    <property type="nucleotide sequence ID" value="NC_035293.1"/>
</dbReference>
<accession>A0A1Z1MPS1</accession>
<keyword evidence="9" id="KW-0934">Plastid</keyword>
<dbReference type="AlphaFoldDB" id="A0A1Z1MPS1"/>
<dbReference type="InterPro" id="IPR026015">
    <property type="entry name" value="ATP_synth_OSCP/delta_N_sf"/>
</dbReference>
<dbReference type="InterPro" id="IPR000711">
    <property type="entry name" value="ATPase_OSCP/dsu"/>
</dbReference>
<evidence type="ECO:0000256" key="5">
    <source>
        <dbReference type="ARBA" id="ARBA00023065"/>
    </source>
</evidence>
<evidence type="ECO:0000256" key="1">
    <source>
        <dbReference type="ARBA" id="ARBA00004370"/>
    </source>
</evidence>